<evidence type="ECO:0000256" key="1">
    <source>
        <dbReference type="ARBA" id="ARBA00023015"/>
    </source>
</evidence>
<dbReference type="Gene3D" id="1.10.357.10">
    <property type="entry name" value="Tetracycline Repressor, domain 2"/>
    <property type="match status" value="1"/>
</dbReference>
<dbReference type="Pfam" id="PF00440">
    <property type="entry name" value="TetR_N"/>
    <property type="match status" value="1"/>
</dbReference>
<dbReference type="InterPro" id="IPR009057">
    <property type="entry name" value="Homeodomain-like_sf"/>
</dbReference>
<dbReference type="SUPFAM" id="SSF46689">
    <property type="entry name" value="Homeodomain-like"/>
    <property type="match status" value="1"/>
</dbReference>
<keyword evidence="1" id="KW-0805">Transcription regulation</keyword>
<reference evidence="6 7" key="1">
    <citation type="journal article" date="2019" name="Int. J. Syst. Evol. Microbiol.">
        <title>The Global Catalogue of Microorganisms (GCM) 10K type strain sequencing project: providing services to taxonomists for standard genome sequencing and annotation.</title>
        <authorList>
            <consortium name="The Broad Institute Genomics Platform"/>
            <consortium name="The Broad Institute Genome Sequencing Center for Infectious Disease"/>
            <person name="Wu L."/>
            <person name="Ma J."/>
        </authorList>
    </citation>
    <scope>NUCLEOTIDE SEQUENCE [LARGE SCALE GENOMIC DNA]</scope>
    <source>
        <strain evidence="6 7">JCM 14718</strain>
    </source>
</reference>
<keyword evidence="7" id="KW-1185">Reference proteome</keyword>
<organism evidence="6 7">
    <name type="scientific">Fodinicola feengrottensis</name>
    <dbReference type="NCBI Taxonomy" id="435914"/>
    <lineage>
        <taxon>Bacteria</taxon>
        <taxon>Bacillati</taxon>
        <taxon>Actinomycetota</taxon>
        <taxon>Actinomycetes</taxon>
        <taxon>Mycobacteriales</taxon>
        <taxon>Fodinicola</taxon>
    </lineage>
</organism>
<dbReference type="Proteomes" id="UP001500618">
    <property type="component" value="Unassembled WGS sequence"/>
</dbReference>
<evidence type="ECO:0000259" key="5">
    <source>
        <dbReference type="PROSITE" id="PS50977"/>
    </source>
</evidence>
<evidence type="ECO:0000313" key="6">
    <source>
        <dbReference type="EMBL" id="GAA1673287.1"/>
    </source>
</evidence>
<protein>
    <submittedName>
        <fullName evidence="6">TetR/AcrR family transcriptional regulator</fullName>
    </submittedName>
</protein>
<keyword evidence="3" id="KW-0804">Transcription</keyword>
<dbReference type="RefSeq" id="WP_163568843.1">
    <property type="nucleotide sequence ID" value="NZ_BAAANY010000008.1"/>
</dbReference>
<evidence type="ECO:0000256" key="3">
    <source>
        <dbReference type="ARBA" id="ARBA00023163"/>
    </source>
</evidence>
<dbReference type="EMBL" id="BAAANY010000008">
    <property type="protein sequence ID" value="GAA1673287.1"/>
    <property type="molecule type" value="Genomic_DNA"/>
</dbReference>
<dbReference type="SUPFAM" id="SSF48498">
    <property type="entry name" value="Tetracyclin repressor-like, C-terminal domain"/>
    <property type="match status" value="1"/>
</dbReference>
<name>A0ABN2GLI3_9ACTN</name>
<feature type="domain" description="HTH tetR-type" evidence="5">
    <location>
        <begin position="9"/>
        <end position="69"/>
    </location>
</feature>
<proteinExistence type="predicted"/>
<dbReference type="PROSITE" id="PS50977">
    <property type="entry name" value="HTH_TETR_2"/>
    <property type="match status" value="1"/>
</dbReference>
<evidence type="ECO:0000256" key="2">
    <source>
        <dbReference type="ARBA" id="ARBA00023125"/>
    </source>
</evidence>
<sequence>MSPRGVAIPEVRERLFLAAERVLDRDGPTALTGRAVTRQAGYAAGLLYNHFETFDDFLAEFVLDRAHHRGADLDGLAARTGTRTVRQNVREAALSLLGSNMLALGGLVLSRPALLARLGTMMAGGAFDLRGGERAVANYLEAEKQRGRVSGDIDSEAIALAILGAVHQVILTYGPGATDLRDRAARVVDAVVATLGPDTGNG</sequence>
<dbReference type="PANTHER" id="PTHR30055">
    <property type="entry name" value="HTH-TYPE TRANSCRIPTIONAL REGULATOR RUTR"/>
    <property type="match status" value="1"/>
</dbReference>
<feature type="DNA-binding region" description="H-T-H motif" evidence="4">
    <location>
        <begin position="32"/>
        <end position="51"/>
    </location>
</feature>
<dbReference type="InterPro" id="IPR050109">
    <property type="entry name" value="HTH-type_TetR-like_transc_reg"/>
</dbReference>
<comment type="caution">
    <text evidence="6">The sequence shown here is derived from an EMBL/GenBank/DDBJ whole genome shotgun (WGS) entry which is preliminary data.</text>
</comment>
<dbReference type="InterPro" id="IPR001647">
    <property type="entry name" value="HTH_TetR"/>
</dbReference>
<dbReference type="InterPro" id="IPR036271">
    <property type="entry name" value="Tet_transcr_reg_TetR-rel_C_sf"/>
</dbReference>
<evidence type="ECO:0000256" key="4">
    <source>
        <dbReference type="PROSITE-ProRule" id="PRU00335"/>
    </source>
</evidence>
<dbReference type="PANTHER" id="PTHR30055:SF238">
    <property type="entry name" value="MYCOFACTOCIN BIOSYNTHESIS TRANSCRIPTIONAL REGULATOR MFTR-RELATED"/>
    <property type="match status" value="1"/>
</dbReference>
<evidence type="ECO:0000313" key="7">
    <source>
        <dbReference type="Proteomes" id="UP001500618"/>
    </source>
</evidence>
<keyword evidence="2 4" id="KW-0238">DNA-binding</keyword>
<gene>
    <name evidence="6" type="ORF">GCM10009765_23290</name>
</gene>
<accession>A0ABN2GLI3</accession>